<dbReference type="NCBIfam" id="NF005485">
    <property type="entry name" value="PRK07092.1"/>
    <property type="match status" value="1"/>
</dbReference>
<dbReference type="Pfam" id="PF00205">
    <property type="entry name" value="TPP_enzyme_M"/>
    <property type="match status" value="1"/>
</dbReference>
<evidence type="ECO:0000313" key="8">
    <source>
        <dbReference type="Proteomes" id="UP001138540"/>
    </source>
</evidence>
<comment type="similarity">
    <text evidence="1 3">Belongs to the TPP enzyme family.</text>
</comment>
<dbReference type="CDD" id="cd02002">
    <property type="entry name" value="TPP_BFDC"/>
    <property type="match status" value="1"/>
</dbReference>
<evidence type="ECO:0000259" key="6">
    <source>
        <dbReference type="Pfam" id="PF02776"/>
    </source>
</evidence>
<dbReference type="InterPro" id="IPR012000">
    <property type="entry name" value="Thiamin_PyroP_enz_cen_dom"/>
</dbReference>
<evidence type="ECO:0000259" key="5">
    <source>
        <dbReference type="Pfam" id="PF02775"/>
    </source>
</evidence>
<protein>
    <submittedName>
        <fullName evidence="7">Benzoylformate decarboxylase</fullName>
        <ecNumber evidence="7">4.1.1.7</ecNumber>
    </submittedName>
</protein>
<dbReference type="SUPFAM" id="SSF52518">
    <property type="entry name" value="Thiamin diphosphate-binding fold (THDP-binding)"/>
    <property type="match status" value="2"/>
</dbReference>
<feature type="domain" description="Thiamine pyrophosphate enzyme N-terminal TPP-binding" evidence="6">
    <location>
        <begin position="18"/>
        <end position="117"/>
    </location>
</feature>
<feature type="domain" description="Thiamine pyrophosphate enzyme TPP-binding" evidence="5">
    <location>
        <begin position="397"/>
        <end position="532"/>
    </location>
</feature>
<keyword evidence="2 3" id="KW-0786">Thiamine pyrophosphate</keyword>
<dbReference type="Gene3D" id="3.40.50.970">
    <property type="match status" value="2"/>
</dbReference>
<proteinExistence type="inferred from homology"/>
<name>A0ABR6NJP0_9SPHN</name>
<dbReference type="CDD" id="cd07035">
    <property type="entry name" value="TPP_PYR_POX_like"/>
    <property type="match status" value="1"/>
</dbReference>
<keyword evidence="8" id="KW-1185">Reference proteome</keyword>
<evidence type="ECO:0000256" key="3">
    <source>
        <dbReference type="RuleBase" id="RU362132"/>
    </source>
</evidence>
<dbReference type="GO" id="GO:0050695">
    <property type="term" value="F:benzoylformate decarboxylase activity"/>
    <property type="evidence" value="ECO:0007669"/>
    <property type="project" value="UniProtKB-EC"/>
</dbReference>
<dbReference type="Pfam" id="PF02776">
    <property type="entry name" value="TPP_enzyme_N"/>
    <property type="match status" value="1"/>
</dbReference>
<comment type="caution">
    <text evidence="7">The sequence shown here is derived from an EMBL/GenBank/DDBJ whole genome shotgun (WGS) entry which is preliminary data.</text>
</comment>
<dbReference type="InterPro" id="IPR011766">
    <property type="entry name" value="TPP_enzyme_TPP-bd"/>
</dbReference>
<dbReference type="EC" id="4.1.1.7" evidence="7"/>
<gene>
    <name evidence="7" type="ORF">HNP60_002383</name>
</gene>
<dbReference type="RefSeq" id="WP_014076815.1">
    <property type="nucleotide sequence ID" value="NZ_JACHKA010000001.1"/>
</dbReference>
<dbReference type="InterPro" id="IPR045229">
    <property type="entry name" value="TPP_enz"/>
</dbReference>
<sequence length="538" mass="56499">MTARGLTVEKPARAEGPTVRDAVMTLLRDLGMTTLFGNPGSTELPLFRDMPQDFRYILGLQESVVVGMADGFAQMSGNAAFVNLHSSAGTGHALGNIFTAFRNQTPLVITAGQQARSIFPYDPFLYAERATEFPQPFVKWTCEPARAEDVPLAILRAYHMAMQAPRGPVFVSVPIDDWDRACTPIDVSTVSQDVMASPALIGAAAEALDKARSPVIVAGAGVGRENARAALAKLAEAHKARVFVAPMAARAVFPEDHPLFAGFLPASREAVVSALKGHDLVLVLGAPVFTYHVEGFGPYVPEGASLIQIVDDPSVAARTPVGTAIIGNVADAIARLSAATSPAPPRAVPDAALPAPNVVGSGTAIEEALLMQQLATLRPKGIIISEEAPSTRGPMHDHFPIRLEDEFMATASGGLGFALPAAVGAAIAQPDRTVLCLLGDGSSMYSIQGLWTAAEMGLDVRFLIVNNGGYAALDQFGALFDIEVVGSKLPGLDFVKIAEGMGVPGARVSTVDALDEAIRELFAGKGPRLLEVVVQRPA</sequence>
<evidence type="ECO:0000259" key="4">
    <source>
        <dbReference type="Pfam" id="PF00205"/>
    </source>
</evidence>
<organism evidence="7 8">
    <name type="scientific">Sphingobium lignivorans</name>
    <dbReference type="NCBI Taxonomy" id="2735886"/>
    <lineage>
        <taxon>Bacteria</taxon>
        <taxon>Pseudomonadati</taxon>
        <taxon>Pseudomonadota</taxon>
        <taxon>Alphaproteobacteria</taxon>
        <taxon>Sphingomonadales</taxon>
        <taxon>Sphingomonadaceae</taxon>
        <taxon>Sphingobium</taxon>
    </lineage>
</organism>
<dbReference type="PANTHER" id="PTHR18968">
    <property type="entry name" value="THIAMINE PYROPHOSPHATE ENZYMES"/>
    <property type="match status" value="1"/>
</dbReference>
<reference evidence="7 8" key="1">
    <citation type="submission" date="2020-08" db="EMBL/GenBank/DDBJ databases">
        <title>Exploring microbial biodiversity for novel pathways involved in the catabolism of aromatic compounds derived from lignin.</title>
        <authorList>
            <person name="Elkins J."/>
        </authorList>
    </citation>
    <scope>NUCLEOTIDE SEQUENCE [LARGE SCALE GENOMIC DNA]</scope>
    <source>
        <strain evidence="7 8">B1D3A</strain>
    </source>
</reference>
<evidence type="ECO:0000256" key="2">
    <source>
        <dbReference type="ARBA" id="ARBA00023052"/>
    </source>
</evidence>
<dbReference type="InterPro" id="IPR000399">
    <property type="entry name" value="TPP-bd_CS"/>
</dbReference>
<dbReference type="Gene3D" id="3.40.50.1220">
    <property type="entry name" value="TPP-binding domain"/>
    <property type="match status" value="1"/>
</dbReference>
<dbReference type="InterPro" id="IPR012001">
    <property type="entry name" value="Thiamin_PyroP_enz_TPP-bd_dom"/>
</dbReference>
<accession>A0ABR6NJP0</accession>
<dbReference type="Pfam" id="PF02775">
    <property type="entry name" value="TPP_enzyme_C"/>
    <property type="match status" value="1"/>
</dbReference>
<keyword evidence="7" id="KW-0456">Lyase</keyword>
<evidence type="ECO:0000256" key="1">
    <source>
        <dbReference type="ARBA" id="ARBA00007812"/>
    </source>
</evidence>
<dbReference type="PANTHER" id="PTHR18968:SF133">
    <property type="entry name" value="BENZOYLFORMATE DECARBOXYLASE"/>
    <property type="match status" value="1"/>
</dbReference>
<dbReference type="EMBL" id="JACHKA010000001">
    <property type="protein sequence ID" value="MBB5986409.1"/>
    <property type="molecule type" value="Genomic_DNA"/>
</dbReference>
<dbReference type="InterPro" id="IPR029061">
    <property type="entry name" value="THDP-binding"/>
</dbReference>
<dbReference type="SUPFAM" id="SSF52467">
    <property type="entry name" value="DHS-like NAD/FAD-binding domain"/>
    <property type="match status" value="1"/>
</dbReference>
<dbReference type="Proteomes" id="UP001138540">
    <property type="component" value="Unassembled WGS sequence"/>
</dbReference>
<evidence type="ECO:0000313" key="7">
    <source>
        <dbReference type="EMBL" id="MBB5986409.1"/>
    </source>
</evidence>
<dbReference type="PROSITE" id="PS00187">
    <property type="entry name" value="TPP_ENZYMES"/>
    <property type="match status" value="1"/>
</dbReference>
<feature type="domain" description="Thiamine pyrophosphate enzyme central" evidence="4">
    <location>
        <begin position="202"/>
        <end position="336"/>
    </location>
</feature>
<dbReference type="InterPro" id="IPR029035">
    <property type="entry name" value="DHS-like_NAD/FAD-binding_dom"/>
</dbReference>